<dbReference type="InterPro" id="IPR012462">
    <property type="entry name" value="UFSP1/2_DUB_cat"/>
</dbReference>
<dbReference type="OrthoDB" id="288987at2759"/>
<dbReference type="GO" id="GO:0016787">
    <property type="term" value="F:hydrolase activity"/>
    <property type="evidence" value="ECO:0007669"/>
    <property type="project" value="UniProtKB-KW"/>
</dbReference>
<gene>
    <name evidence="4" type="ORF">AJ80_09439</name>
</gene>
<evidence type="ECO:0000256" key="2">
    <source>
        <dbReference type="SAM" id="MobiDB-lite"/>
    </source>
</evidence>
<proteinExistence type="predicted"/>
<keyword evidence="5" id="KW-1185">Reference proteome</keyword>
<reference evidence="4 5" key="1">
    <citation type="submission" date="2017-10" db="EMBL/GenBank/DDBJ databases">
        <title>Comparative genomics in systemic dimorphic fungi from Ajellomycetaceae.</title>
        <authorList>
            <person name="Munoz J.F."/>
            <person name="Mcewen J.G."/>
            <person name="Clay O.K."/>
            <person name="Cuomo C.A."/>
        </authorList>
    </citation>
    <scope>NUCLEOTIDE SEQUENCE [LARGE SCALE GENOMIC DNA]</scope>
    <source>
        <strain evidence="4 5">UAMH7299</strain>
    </source>
</reference>
<sequence length="483" mass="53733">MDPAHTDVLSCPFCDFSDSDTYFLTQHVELCHPENGFSPFIAAEEESSQTHITGPDEPHQSSRGDSPQLPSLSYTPNESAFIDGYVECPHGCGEVITNAELQLHLDLHVAEGFAFEEVNASTKATGQNDAFGDDVLFDDEEAEFASILPKGDRDDILQSKHPRKGSDRDIPSSRRSKKSKKGQSHGVGGSVRRLGRSELGPYAHEKQMPAWLWRLLEDGSKVTWTNQIQPDGKLHKVAVVANETDRVIPVLRQLCDQDDSVDQAYFCSPLVKHVFKLPKEGGFCGYRNTQMMISYIQASGAQGCDHFPGRLPSILKLQDMIEDAWDAGFNPTAKIETGGIRGTRKYIGTSEAQALFQYLGIRCEPFAFNSTPELSANEALRISILDYFRQGSSAEGQAKKAIQTELPPIYFQHHGHSMTIVGFEIRKNGSGNLLVFDPMFKASPGIERLIDTKVNSTNPARLLRAYRRGADYLRKYPEFEILK</sequence>
<evidence type="ECO:0000259" key="3">
    <source>
        <dbReference type="Pfam" id="PF07910"/>
    </source>
</evidence>
<dbReference type="Pfam" id="PF07910">
    <property type="entry name" value="Peptidase_C78"/>
    <property type="match status" value="1"/>
</dbReference>
<name>A0A2B7WQM1_POLH7</name>
<organism evidence="4 5">
    <name type="scientific">Polytolypa hystricis (strain UAMH7299)</name>
    <dbReference type="NCBI Taxonomy" id="1447883"/>
    <lineage>
        <taxon>Eukaryota</taxon>
        <taxon>Fungi</taxon>
        <taxon>Dikarya</taxon>
        <taxon>Ascomycota</taxon>
        <taxon>Pezizomycotina</taxon>
        <taxon>Eurotiomycetes</taxon>
        <taxon>Eurotiomycetidae</taxon>
        <taxon>Onygenales</taxon>
        <taxon>Onygenales incertae sedis</taxon>
        <taxon>Polytolypa</taxon>
    </lineage>
</organism>
<feature type="compositionally biased region" description="Basic residues" evidence="2">
    <location>
        <begin position="174"/>
        <end position="183"/>
    </location>
</feature>
<dbReference type="STRING" id="1447883.A0A2B7WQM1"/>
<evidence type="ECO:0000256" key="1">
    <source>
        <dbReference type="ARBA" id="ARBA00022801"/>
    </source>
</evidence>
<evidence type="ECO:0000313" key="4">
    <source>
        <dbReference type="EMBL" id="PGG98922.1"/>
    </source>
</evidence>
<feature type="domain" description="UFSP1/2/DUB catalytic" evidence="3">
    <location>
        <begin position="262"/>
        <end position="482"/>
    </location>
</feature>
<keyword evidence="1" id="KW-0378">Hydrolase</keyword>
<comment type="caution">
    <text evidence="4">The sequence shown here is derived from an EMBL/GenBank/DDBJ whole genome shotgun (WGS) entry which is preliminary data.</text>
</comment>
<feature type="compositionally biased region" description="Basic and acidic residues" evidence="2">
    <location>
        <begin position="150"/>
        <end position="172"/>
    </location>
</feature>
<dbReference type="Gene3D" id="3.90.70.130">
    <property type="match status" value="1"/>
</dbReference>
<feature type="compositionally biased region" description="Polar residues" evidence="2">
    <location>
        <begin position="63"/>
        <end position="74"/>
    </location>
</feature>
<feature type="region of interest" description="Disordered" evidence="2">
    <location>
        <begin position="148"/>
        <end position="194"/>
    </location>
</feature>
<dbReference type="AlphaFoldDB" id="A0A2B7WQM1"/>
<dbReference type="EMBL" id="PDNA01000281">
    <property type="protein sequence ID" value="PGG98922.1"/>
    <property type="molecule type" value="Genomic_DNA"/>
</dbReference>
<evidence type="ECO:0000313" key="5">
    <source>
        <dbReference type="Proteomes" id="UP000224634"/>
    </source>
</evidence>
<feature type="region of interest" description="Disordered" evidence="2">
    <location>
        <begin position="45"/>
        <end position="74"/>
    </location>
</feature>
<protein>
    <recommendedName>
        <fullName evidence="3">UFSP1/2/DUB catalytic domain-containing protein</fullName>
    </recommendedName>
</protein>
<accession>A0A2B7WQM1</accession>
<dbReference type="Proteomes" id="UP000224634">
    <property type="component" value="Unassembled WGS sequence"/>
</dbReference>